<organism evidence="10">
    <name type="scientific">Ostreococcus mediterraneus</name>
    <dbReference type="NCBI Taxonomy" id="1486918"/>
    <lineage>
        <taxon>Eukaryota</taxon>
        <taxon>Viridiplantae</taxon>
        <taxon>Chlorophyta</taxon>
        <taxon>Mamiellophyceae</taxon>
        <taxon>Mamiellales</taxon>
        <taxon>Bathycoccaceae</taxon>
        <taxon>Ostreococcus</taxon>
    </lineage>
</organism>
<evidence type="ECO:0000256" key="3">
    <source>
        <dbReference type="ARBA" id="ARBA00022723"/>
    </source>
</evidence>
<dbReference type="SUPFAM" id="SSF57903">
    <property type="entry name" value="FYVE/PHD zinc finger"/>
    <property type="match status" value="1"/>
</dbReference>
<dbReference type="InterPro" id="IPR013083">
    <property type="entry name" value="Znf_RING/FYVE/PHD"/>
</dbReference>
<dbReference type="SMART" id="SM00249">
    <property type="entry name" value="PHD"/>
    <property type="match status" value="1"/>
</dbReference>
<comment type="subcellular location">
    <subcellularLocation>
        <location evidence="1">Nucleus</location>
    </subcellularLocation>
</comment>
<keyword evidence="6" id="KW-0539">Nucleus</keyword>
<name>A0A7S0PN12_9CHLO</name>
<dbReference type="PROSITE" id="PS51543">
    <property type="entry name" value="FYRC"/>
    <property type="match status" value="1"/>
</dbReference>
<dbReference type="InterPro" id="IPR003889">
    <property type="entry name" value="FYrich_C"/>
</dbReference>
<feature type="compositionally biased region" description="Basic and acidic residues" evidence="8">
    <location>
        <begin position="477"/>
        <end position="494"/>
    </location>
</feature>
<sequence>MLTTTETGKRARDDMETREGGCGANATRGESDEDEFDVDDASDGDESEDDEDFTVASRGRSAPMGAAARLVDGKVISADSGDDSNSKRVKITPGAIRADRKNVDDPCPGLLESLREFVMKAGGTLSDDWSCTATMRTNGATAGSYDAIYWSPDQQRYRSRLEVLRALGLAPPKPEAKSGSKAPKAKIQHIEPIPRAEAVVNAKASEKPVSPMELGDNTVVVDFGSVLQNTEEFHDEVHIWPFGYKTKWTNDNGDVFFSQVTKASDGGPEFIVKMEKDGEKYTACAASPLGAWIEMCDSVGPAIPVGISDHFCFEDVRIVRAIESLAGSDACEKYQFVEERGGWDDERVRRAKARVMDSKEILKQIRLVTQKVKTEQVAQNRVQREISKVLDRLVSRVDTAVKREAAKKQRAETKKALSEIAKKHRDSLKEASKAEKEAAKEAERMQREAKREQEKLAKEALKAQQAIEREAQREINKAKRAKEMEEKKKRDAERAAQMSVVEKKQKEWLMGMEQRDADSSDTTFAPPIMTPNLKIEPDFTEKSELGDILEIWMFLDRFKSELFGADADRISPPTVQALANILSNPKKSEPLLAVLHLGMVAPCISDVSASTDSSSTSALKLIPDAKAHFSETKGVWQEVIRRFLHASSIIYDSAPYEPYLKDAPPILPEAADVFTRYMCAGNAGFDPLSNEEGPPWNGHPVPKYNARIAPYLAAAADAEVLAAVEVELFSNGGGFDVPASRVVETRRQKALAAITEAKTSQQIQAVRCAIRNCAWSHALTNVSCRGDAAAVKGSQPRGMDIRLLDARLKAGVYNAAAHSVSNANEVDDMIRTDVVEVANNMAHLTNGNGPKAKLELIAAVDSALKQTKAAEELHSSPWDQGCSVCGLDVVAGVVLLCDSCDAEYHIKCLDPPLLAEPEGEWFCPKCVRERENTNVVSIHECKAFVGTRLEKAATGEAIAVKDAMLENEAEDDEEESGFSDGGCRGAMARRLRSLARAMESVGFDGLSTQSRLVLLRTLMTLCLDSVSLREAIDSGLNATSEVKREVRQHIKAWDDYRMEEVRASDAKKAEEEAKAAKEAEANKPADAPESAKAYEDVLEDEVVKMDVDGEESVAKADAAKEKRERKVVQRAPTDDELARARVRWQSKWHEVEASELEIAPRRTPLGSDRHKQMYWRLGNWGEVIVQAAKDAEQYDVEPEYGLLNTEETKALIGKLNPKGRKEGDLWRALQRRFGAEASALSDVTAVPAIPDISEWGAIEETSDQEESGLARVRQTFLTLESEIPDIAFNRALGSAERRTMWLNVAASAKSLVSLASAIIAFERALERDWLNPGWLSWSWASPLVRCASGANEASSARSIRLHLVALRRAFKWNKATRASGRVAGEEANLILPERSTRTRKPAVVAESDSDDEYEELEDSESEEVITKTHARDRSFRL</sequence>
<feature type="region of interest" description="Disordered" evidence="8">
    <location>
        <begin position="1067"/>
        <end position="1090"/>
    </location>
</feature>
<feature type="compositionally biased region" description="Acidic residues" evidence="8">
    <location>
        <begin position="1407"/>
        <end position="1423"/>
    </location>
</feature>
<feature type="domain" description="PHD-type" evidence="9">
    <location>
        <begin position="879"/>
        <end position="929"/>
    </location>
</feature>
<keyword evidence="2" id="KW-0808">Transferase</keyword>
<feature type="compositionally biased region" description="Basic and acidic residues" evidence="8">
    <location>
        <begin position="1067"/>
        <end position="1083"/>
    </location>
</feature>
<evidence type="ECO:0000256" key="2">
    <source>
        <dbReference type="ARBA" id="ARBA00022679"/>
    </source>
</evidence>
<dbReference type="InterPro" id="IPR019786">
    <property type="entry name" value="Zinc_finger_PHD-type_CS"/>
</dbReference>
<dbReference type="GO" id="GO:0140993">
    <property type="term" value="F:histone modifying activity"/>
    <property type="evidence" value="ECO:0007669"/>
    <property type="project" value="UniProtKB-ARBA"/>
</dbReference>
<dbReference type="PROSITE" id="PS01359">
    <property type="entry name" value="ZF_PHD_1"/>
    <property type="match status" value="1"/>
</dbReference>
<dbReference type="InterPro" id="IPR001965">
    <property type="entry name" value="Znf_PHD"/>
</dbReference>
<feature type="region of interest" description="Disordered" evidence="8">
    <location>
        <begin position="477"/>
        <end position="499"/>
    </location>
</feature>
<evidence type="ECO:0000256" key="6">
    <source>
        <dbReference type="ARBA" id="ARBA00023242"/>
    </source>
</evidence>
<feature type="region of interest" description="Disordered" evidence="8">
    <location>
        <begin position="424"/>
        <end position="452"/>
    </location>
</feature>
<feature type="region of interest" description="Disordered" evidence="8">
    <location>
        <begin position="1"/>
        <end position="64"/>
    </location>
</feature>
<accession>A0A7S0PN12</accession>
<dbReference type="Pfam" id="PF05965">
    <property type="entry name" value="FYRC"/>
    <property type="match status" value="1"/>
</dbReference>
<dbReference type="PROSITE" id="PS51542">
    <property type="entry name" value="FYRN"/>
    <property type="match status" value="1"/>
</dbReference>
<dbReference type="EMBL" id="HBEW01006340">
    <property type="protein sequence ID" value="CAD8585284.1"/>
    <property type="molecule type" value="Transcribed_RNA"/>
</dbReference>
<evidence type="ECO:0000256" key="4">
    <source>
        <dbReference type="ARBA" id="ARBA00022771"/>
    </source>
</evidence>
<dbReference type="InterPro" id="IPR011011">
    <property type="entry name" value="Znf_FYVE_PHD"/>
</dbReference>
<proteinExistence type="predicted"/>
<evidence type="ECO:0000313" key="10">
    <source>
        <dbReference type="EMBL" id="CAD8585284.1"/>
    </source>
</evidence>
<dbReference type="InterPro" id="IPR003888">
    <property type="entry name" value="FYrich_N"/>
</dbReference>
<dbReference type="GO" id="GO:0008270">
    <property type="term" value="F:zinc ion binding"/>
    <property type="evidence" value="ECO:0007669"/>
    <property type="project" value="UniProtKB-KW"/>
</dbReference>
<keyword evidence="4 7" id="KW-0863">Zinc-finger</keyword>
<evidence type="ECO:0000256" key="5">
    <source>
        <dbReference type="ARBA" id="ARBA00022833"/>
    </source>
</evidence>
<reference evidence="10" key="1">
    <citation type="submission" date="2021-01" db="EMBL/GenBank/DDBJ databases">
        <authorList>
            <person name="Corre E."/>
            <person name="Pelletier E."/>
            <person name="Niang G."/>
            <person name="Scheremetjew M."/>
            <person name="Finn R."/>
            <person name="Kale V."/>
            <person name="Holt S."/>
            <person name="Cochrane G."/>
            <person name="Meng A."/>
            <person name="Brown T."/>
            <person name="Cohen L."/>
        </authorList>
    </citation>
    <scope>NUCLEOTIDE SEQUENCE</scope>
    <source>
        <strain evidence="10">Clade-D-RCC2572</strain>
    </source>
</reference>
<evidence type="ECO:0000256" key="1">
    <source>
        <dbReference type="ARBA" id="ARBA00004123"/>
    </source>
</evidence>
<dbReference type="GO" id="GO:0016740">
    <property type="term" value="F:transferase activity"/>
    <property type="evidence" value="ECO:0007669"/>
    <property type="project" value="UniProtKB-KW"/>
</dbReference>
<feature type="compositionally biased region" description="Acidic residues" evidence="8">
    <location>
        <begin position="31"/>
        <end position="53"/>
    </location>
</feature>
<dbReference type="InterPro" id="IPR019787">
    <property type="entry name" value="Znf_PHD-finger"/>
</dbReference>
<dbReference type="GO" id="GO:0005634">
    <property type="term" value="C:nucleus"/>
    <property type="evidence" value="ECO:0007669"/>
    <property type="project" value="UniProtKB-SubCell"/>
</dbReference>
<dbReference type="Pfam" id="PF00628">
    <property type="entry name" value="PHD"/>
    <property type="match status" value="1"/>
</dbReference>
<dbReference type="PROSITE" id="PS50016">
    <property type="entry name" value="ZF_PHD_2"/>
    <property type="match status" value="1"/>
</dbReference>
<evidence type="ECO:0000256" key="8">
    <source>
        <dbReference type="SAM" id="MobiDB-lite"/>
    </source>
</evidence>
<dbReference type="Gene3D" id="3.30.40.10">
    <property type="entry name" value="Zinc/RING finger domain, C3HC4 (zinc finger)"/>
    <property type="match status" value="1"/>
</dbReference>
<evidence type="ECO:0000256" key="7">
    <source>
        <dbReference type="PROSITE-ProRule" id="PRU00146"/>
    </source>
</evidence>
<keyword evidence="5" id="KW-0862">Zinc</keyword>
<gene>
    <name evidence="10" type="ORF">OMED0929_LOCUS5368</name>
</gene>
<feature type="region of interest" description="Disordered" evidence="8">
    <location>
        <begin position="1397"/>
        <end position="1437"/>
    </location>
</feature>
<evidence type="ECO:0000259" key="9">
    <source>
        <dbReference type="PROSITE" id="PS50016"/>
    </source>
</evidence>
<feature type="compositionally biased region" description="Basic and acidic residues" evidence="8">
    <location>
        <begin position="1424"/>
        <end position="1437"/>
    </location>
</feature>
<dbReference type="InterPro" id="IPR028941">
    <property type="entry name" value="WHIM2_dom"/>
</dbReference>
<keyword evidence="3" id="KW-0479">Metal-binding</keyword>
<dbReference type="PANTHER" id="PTHR47162:SF10">
    <property type="entry name" value="METHYL-CPG-BINDING DOMAIN-CONTAINING PROTEIN 9 ISOFORM X1"/>
    <property type="match status" value="1"/>
</dbReference>
<protein>
    <recommendedName>
        <fullName evidence="9">PHD-type domain-containing protein</fullName>
    </recommendedName>
</protein>
<dbReference type="Pfam" id="PF15613">
    <property type="entry name" value="WSD"/>
    <property type="match status" value="1"/>
</dbReference>
<dbReference type="PANTHER" id="PTHR47162">
    <property type="entry name" value="OS02G0192300 PROTEIN"/>
    <property type="match status" value="1"/>
</dbReference>
<dbReference type="Gene3D" id="3.30.160.360">
    <property type="match status" value="1"/>
</dbReference>
<dbReference type="CDD" id="cd15519">
    <property type="entry name" value="PHD1_Lid2p_like"/>
    <property type="match status" value="1"/>
</dbReference>
<dbReference type="Gene3D" id="3.30.890.10">
    <property type="entry name" value="Methyl-cpg-binding Protein 2, Chain A"/>
    <property type="match status" value="1"/>
</dbReference>
<feature type="compositionally biased region" description="Basic and acidic residues" evidence="8">
    <location>
        <begin position="7"/>
        <end position="19"/>
    </location>
</feature>